<evidence type="ECO:0000313" key="2">
    <source>
        <dbReference type="EMBL" id="TJZ92326.1"/>
    </source>
</evidence>
<dbReference type="AlphaFoldDB" id="A0A4U0RBM4"/>
<proteinExistence type="predicted"/>
<evidence type="ECO:0000313" key="3">
    <source>
        <dbReference type="Proteomes" id="UP000309747"/>
    </source>
</evidence>
<dbReference type="InterPro" id="IPR051815">
    <property type="entry name" value="Molybdate_resp_trans_reg"/>
</dbReference>
<evidence type="ECO:0000259" key="1">
    <source>
        <dbReference type="Pfam" id="PF00126"/>
    </source>
</evidence>
<protein>
    <submittedName>
        <fullName evidence="2">LysR family transcriptional regulator</fullName>
    </submittedName>
</protein>
<dbReference type="SUPFAM" id="SSF46785">
    <property type="entry name" value="Winged helix' DNA-binding domain"/>
    <property type="match status" value="1"/>
</dbReference>
<name>A0A4U0RBM4_9RHOB</name>
<dbReference type="InterPro" id="IPR000847">
    <property type="entry name" value="LysR_HTH_N"/>
</dbReference>
<dbReference type="RefSeq" id="WP_135311658.1">
    <property type="nucleotide sequence ID" value="NZ_SUNI01000005.1"/>
</dbReference>
<reference evidence="2 3" key="1">
    <citation type="submission" date="2019-04" db="EMBL/GenBank/DDBJ databases">
        <authorList>
            <person name="Li J."/>
        </authorList>
    </citation>
    <scope>NUCLEOTIDE SEQUENCE [LARGE SCALE GENOMIC DNA]</scope>
    <source>
        <strain evidence="2 3">KCTC 42687</strain>
    </source>
</reference>
<dbReference type="GO" id="GO:0003700">
    <property type="term" value="F:DNA-binding transcription factor activity"/>
    <property type="evidence" value="ECO:0007669"/>
    <property type="project" value="InterPro"/>
</dbReference>
<dbReference type="Pfam" id="PF00126">
    <property type="entry name" value="HTH_1"/>
    <property type="match status" value="1"/>
</dbReference>
<feature type="domain" description="HTH lysR-type" evidence="1">
    <location>
        <begin position="30"/>
        <end position="89"/>
    </location>
</feature>
<organism evidence="2 3">
    <name type="scientific">Paracoccus gahaiensis</name>
    <dbReference type="NCBI Taxonomy" id="1706839"/>
    <lineage>
        <taxon>Bacteria</taxon>
        <taxon>Pseudomonadati</taxon>
        <taxon>Pseudomonadota</taxon>
        <taxon>Alphaproteobacteria</taxon>
        <taxon>Rhodobacterales</taxon>
        <taxon>Paracoccaceae</taxon>
        <taxon>Paracoccus</taxon>
    </lineage>
</organism>
<dbReference type="InterPro" id="IPR036388">
    <property type="entry name" value="WH-like_DNA-bd_sf"/>
</dbReference>
<sequence>MTPPATSPRLRIKLRLEYDSPLILGPGKAELLARIARLGSISAAAREMGMSYKRAWTLVEEMNVAFAHPVIDSARGGPGGGGATVTETGGKVLTHYRALESLLLEAGANDLQALNALLRPEGADRTGGAGR</sequence>
<comment type="caution">
    <text evidence="2">The sequence shown here is derived from an EMBL/GenBank/DDBJ whole genome shotgun (WGS) entry which is preliminary data.</text>
</comment>
<dbReference type="OrthoDB" id="9800709at2"/>
<dbReference type="Gene3D" id="1.10.10.10">
    <property type="entry name" value="Winged helix-like DNA-binding domain superfamily/Winged helix DNA-binding domain"/>
    <property type="match status" value="1"/>
</dbReference>
<accession>A0A4U0RBM4</accession>
<dbReference type="Proteomes" id="UP000309747">
    <property type="component" value="Unassembled WGS sequence"/>
</dbReference>
<gene>
    <name evidence="2" type="ORF">FA743_08755</name>
</gene>
<dbReference type="PANTHER" id="PTHR30432:SF1">
    <property type="entry name" value="DNA-BINDING TRANSCRIPTIONAL DUAL REGULATOR MODE"/>
    <property type="match status" value="1"/>
</dbReference>
<dbReference type="InterPro" id="IPR036390">
    <property type="entry name" value="WH_DNA-bd_sf"/>
</dbReference>
<dbReference type="PANTHER" id="PTHR30432">
    <property type="entry name" value="TRANSCRIPTIONAL REGULATOR MODE"/>
    <property type="match status" value="1"/>
</dbReference>
<keyword evidence="3" id="KW-1185">Reference proteome</keyword>
<dbReference type="EMBL" id="SUNI01000005">
    <property type="protein sequence ID" value="TJZ92326.1"/>
    <property type="molecule type" value="Genomic_DNA"/>
</dbReference>